<dbReference type="SUPFAM" id="SSF52540">
    <property type="entry name" value="P-loop containing nucleoside triphosphate hydrolases"/>
    <property type="match status" value="1"/>
</dbReference>
<sequence>MTTEATILMCVGATKAGTTWLYRHLSAHPNCHLRTIKELHYFDTVETDGYDRQIALKVAEFDAAEEKGPGDRPWMHKRKLRDLADWAAVLERRAEDTDAYLRYLMQDRGEKRVVGDVTPAYALLPVERLRRIARLSGDVRFVYLIRDPLARLWSHVRMLAARAGRGLGDLAAKAHGLMDRALSGDLPAATERGDYAGALARLDAAVAPSRLLVMFYEDLMSRPGVDRLHGFLGIGATEPNFDRRVHEGVALELEAGHRARALAYLRPQYDFVARRFPALPENWRRNMGEVHG</sequence>
<evidence type="ECO:0000256" key="1">
    <source>
        <dbReference type="ARBA" id="ARBA00022679"/>
    </source>
</evidence>
<reference evidence="2 3" key="1">
    <citation type="submission" date="2019-04" db="EMBL/GenBank/DDBJ databases">
        <title>Draft genome sequence of Gemmobacter aestuarii sp. nov.</title>
        <authorList>
            <person name="Hameed A."/>
            <person name="Lin S.-Y."/>
            <person name="Shahina M."/>
            <person name="Lai W.-A."/>
            <person name="Young C.-C."/>
        </authorList>
    </citation>
    <scope>NUCLEOTIDE SEQUENCE [LARGE SCALE GENOMIC DNA]</scope>
    <source>
        <strain evidence="2 3">CC-PW-75</strain>
    </source>
</reference>
<dbReference type="PANTHER" id="PTHR10605">
    <property type="entry name" value="HEPARAN SULFATE SULFOTRANSFERASE"/>
    <property type="match status" value="1"/>
</dbReference>
<accession>A0A4S3ML69</accession>
<name>A0A4S3ML69_9RHOB</name>
<dbReference type="OrthoDB" id="981508at2"/>
<dbReference type="EMBL" id="SSND01000003">
    <property type="protein sequence ID" value="THD82827.1"/>
    <property type="molecule type" value="Genomic_DNA"/>
</dbReference>
<proteinExistence type="predicted"/>
<protein>
    <submittedName>
        <fullName evidence="2">Sulfotransferase</fullName>
    </submittedName>
</protein>
<keyword evidence="1 2" id="KW-0808">Transferase</keyword>
<keyword evidence="3" id="KW-1185">Reference proteome</keyword>
<dbReference type="GO" id="GO:0008146">
    <property type="term" value="F:sulfotransferase activity"/>
    <property type="evidence" value="ECO:0007669"/>
    <property type="project" value="InterPro"/>
</dbReference>
<dbReference type="InterPro" id="IPR037359">
    <property type="entry name" value="NST/OST"/>
</dbReference>
<evidence type="ECO:0000313" key="3">
    <source>
        <dbReference type="Proteomes" id="UP000309450"/>
    </source>
</evidence>
<dbReference type="InterPro" id="IPR027417">
    <property type="entry name" value="P-loop_NTPase"/>
</dbReference>
<gene>
    <name evidence="2" type="ORF">E7811_11750</name>
</gene>
<dbReference type="Gene3D" id="3.40.50.300">
    <property type="entry name" value="P-loop containing nucleotide triphosphate hydrolases"/>
    <property type="match status" value="1"/>
</dbReference>
<comment type="caution">
    <text evidence="2">The sequence shown here is derived from an EMBL/GenBank/DDBJ whole genome shotgun (WGS) entry which is preliminary data.</text>
</comment>
<dbReference type="Proteomes" id="UP000309450">
    <property type="component" value="Unassembled WGS sequence"/>
</dbReference>
<dbReference type="AlphaFoldDB" id="A0A4S3ML69"/>
<organism evidence="2 3">
    <name type="scientific">Aliigemmobacter aestuarii</name>
    <dbReference type="NCBI Taxonomy" id="1445661"/>
    <lineage>
        <taxon>Bacteria</taxon>
        <taxon>Pseudomonadati</taxon>
        <taxon>Pseudomonadota</taxon>
        <taxon>Alphaproteobacteria</taxon>
        <taxon>Rhodobacterales</taxon>
        <taxon>Paracoccaceae</taxon>
        <taxon>Aliigemmobacter</taxon>
    </lineage>
</organism>
<dbReference type="PANTHER" id="PTHR10605:SF56">
    <property type="entry name" value="BIFUNCTIONAL HEPARAN SULFATE N-DEACETYLASE_N-SULFOTRANSFERASE"/>
    <property type="match status" value="1"/>
</dbReference>
<dbReference type="Pfam" id="PF13469">
    <property type="entry name" value="Sulfotransfer_3"/>
    <property type="match status" value="1"/>
</dbReference>
<dbReference type="RefSeq" id="WP_136394854.1">
    <property type="nucleotide sequence ID" value="NZ_SSND01000003.1"/>
</dbReference>
<evidence type="ECO:0000313" key="2">
    <source>
        <dbReference type="EMBL" id="THD82827.1"/>
    </source>
</evidence>